<evidence type="ECO:0000256" key="7">
    <source>
        <dbReference type="ARBA" id="ARBA00023242"/>
    </source>
</evidence>
<dbReference type="Gene3D" id="1.10.8.850">
    <property type="entry name" value="Histone-lysine N methyltransferase , C-terminal domain-like"/>
    <property type="match status" value="1"/>
</dbReference>
<dbReference type="PROSITE" id="PS51580">
    <property type="entry name" value="SAM_MT43_3"/>
    <property type="match status" value="1"/>
</dbReference>
<dbReference type="GO" id="GO:0005634">
    <property type="term" value="C:nucleus"/>
    <property type="evidence" value="ECO:0007669"/>
    <property type="project" value="UniProtKB-SubCell"/>
</dbReference>
<keyword evidence="6" id="KW-0862">Zinc</keyword>
<dbReference type="PANTHER" id="PTHR46450:SF24">
    <property type="entry name" value="HISTONE-LYSINE N-METHYLTRANSFERASE SUVR4"/>
    <property type="match status" value="1"/>
</dbReference>
<dbReference type="Pfam" id="PF05033">
    <property type="entry name" value="Pre-SET"/>
    <property type="match status" value="1"/>
</dbReference>
<dbReference type="GO" id="GO:0042054">
    <property type="term" value="F:histone methyltransferase activity"/>
    <property type="evidence" value="ECO:0007669"/>
    <property type="project" value="InterPro"/>
</dbReference>
<keyword evidence="4" id="KW-0808">Transferase</keyword>
<dbReference type="InterPro" id="IPR001214">
    <property type="entry name" value="SET_dom"/>
</dbReference>
<feature type="region of interest" description="Disordered" evidence="8">
    <location>
        <begin position="312"/>
        <end position="334"/>
    </location>
</feature>
<feature type="region of interest" description="Disordered" evidence="8">
    <location>
        <begin position="127"/>
        <end position="183"/>
    </location>
</feature>
<name>A0A8J5HNU4_ZINOF</name>
<dbReference type="AlphaFoldDB" id="A0A8J5HNU4"/>
<dbReference type="InterPro" id="IPR046341">
    <property type="entry name" value="SET_dom_sf"/>
</dbReference>
<dbReference type="GO" id="GO:0005694">
    <property type="term" value="C:chromosome"/>
    <property type="evidence" value="ECO:0007669"/>
    <property type="project" value="UniProtKB-SubCell"/>
</dbReference>
<dbReference type="SUPFAM" id="SSF82199">
    <property type="entry name" value="SET domain"/>
    <property type="match status" value="1"/>
</dbReference>
<keyword evidence="5" id="KW-0479">Metal-binding</keyword>
<evidence type="ECO:0000256" key="8">
    <source>
        <dbReference type="SAM" id="MobiDB-lite"/>
    </source>
</evidence>
<dbReference type="CDD" id="cd10538">
    <property type="entry name" value="SET_SETDB-like"/>
    <property type="match status" value="1"/>
</dbReference>
<evidence type="ECO:0000256" key="1">
    <source>
        <dbReference type="ARBA" id="ARBA00004123"/>
    </source>
</evidence>
<evidence type="ECO:0000256" key="2">
    <source>
        <dbReference type="ARBA" id="ARBA00004286"/>
    </source>
</evidence>
<accession>A0A8J5HNU4</accession>
<dbReference type="Pfam" id="PF00856">
    <property type="entry name" value="SET"/>
    <property type="match status" value="1"/>
</dbReference>
<evidence type="ECO:0000259" key="9">
    <source>
        <dbReference type="PROSITE" id="PS50280"/>
    </source>
</evidence>
<keyword evidence="3" id="KW-0158">Chromosome</keyword>
<proteinExistence type="predicted"/>
<dbReference type="Gene3D" id="2.170.270.10">
    <property type="entry name" value="SET domain"/>
    <property type="match status" value="1"/>
</dbReference>
<dbReference type="GO" id="GO:0008270">
    <property type="term" value="F:zinc ion binding"/>
    <property type="evidence" value="ECO:0007669"/>
    <property type="project" value="InterPro"/>
</dbReference>
<dbReference type="Pfam" id="PF10440">
    <property type="entry name" value="WIYLD"/>
    <property type="match status" value="1"/>
</dbReference>
<feature type="region of interest" description="Disordered" evidence="8">
    <location>
        <begin position="80"/>
        <end position="109"/>
    </location>
</feature>
<sequence>MGSGTTKQKATAALNAMRTIGISMNTTKPVLKNLLKIYDNNWEYIEAENYRVLADAIFDMQEPKASSPFFLYRLDGGKKIGDDDENGEGKDAASSDGLESCRESDIRVTPSKLSSDWARERITKRARLEEDKSSSGHKRGEATSSSRSRNTKVVEPILPHQSSSREVEIRNCSPQSLSENRTTGFVSPQVGYNSERVVQSSIPVNYKGTTILNEANVFASLAPVQGCPPIACKTDKNALQGKMGNPVLVGRPNVKVGTEYFGMRNTNFSSNPIREMDRPFDSDSPVFETPIAMIPPSNPILSSEGMTLDGRKSWKEKSSLEAHQRNPESLSIDDRSSCTVDIASSELGEVKLSFSCSSMQPDFRMPSLESVLKCVEDRCLNSYRILHPDFSLMNLMKEMCSCFMELGTKTTDDKHENPIQTVPAVDSSKNNSASAVPSDSSVILMSDPSSTKSGGSSQVRRVQKLKEPQLPVCARDTSLSLMMVQSQNSFSVATVRYNAADISKGEEKVRISVINEISDEIYPPHFNYLPRNIVYQNAYVNVSLARIGDEDCCPDCYDDCLAAPLPCACARETGGEFAYTSDGLIRREILDEYISMLNEPNKHHHYYCKECPIERIKNAISPEPCKGHLMRKFVKECWSKCGCSMHCGNRLVQRGITCNLQVFLTSKEKGWGVRTLDKLPRGAFVCEYVGEILTNMELYDRTIMTTGNARHTYPVLLDADWGSEGVLKDEEALCLDATFYGNVARFINHRCFDANLIGIPVEIETPDHHYYHLAFFTRRKIEAYEELTWDYCIDFDDDSHPVKAFRCRCGSRFCRDTRSHRITNASKIIKNATVIPAKLSLSLPTLSYPKQPFIHRDETKRTSLLNLQDVARILKEAFDSKVFLGAICSSGEHGIQDY</sequence>
<organism evidence="10 11">
    <name type="scientific">Zingiber officinale</name>
    <name type="common">Ginger</name>
    <name type="synonym">Amomum zingiber</name>
    <dbReference type="NCBI Taxonomy" id="94328"/>
    <lineage>
        <taxon>Eukaryota</taxon>
        <taxon>Viridiplantae</taxon>
        <taxon>Streptophyta</taxon>
        <taxon>Embryophyta</taxon>
        <taxon>Tracheophyta</taxon>
        <taxon>Spermatophyta</taxon>
        <taxon>Magnoliopsida</taxon>
        <taxon>Liliopsida</taxon>
        <taxon>Zingiberales</taxon>
        <taxon>Zingiberaceae</taxon>
        <taxon>Zingiber</taxon>
    </lineage>
</organism>
<comment type="subcellular location">
    <subcellularLocation>
        <location evidence="2">Chromosome</location>
    </subcellularLocation>
    <subcellularLocation>
        <location evidence="1">Nucleus</location>
    </subcellularLocation>
</comment>
<feature type="compositionally biased region" description="Basic and acidic residues" evidence="8">
    <location>
        <begin position="127"/>
        <end position="141"/>
    </location>
</feature>
<dbReference type="InterPro" id="IPR043017">
    <property type="entry name" value="WIYLD_dom_sf"/>
</dbReference>
<evidence type="ECO:0000256" key="4">
    <source>
        <dbReference type="ARBA" id="ARBA00022679"/>
    </source>
</evidence>
<feature type="compositionally biased region" description="Low complexity" evidence="8">
    <location>
        <begin position="446"/>
        <end position="457"/>
    </location>
</feature>
<dbReference type="FunFam" id="2.170.270.10:FF:000046">
    <property type="entry name" value="SET-domain containing protein lysine methyltransferase family protein"/>
    <property type="match status" value="1"/>
</dbReference>
<dbReference type="PANTHER" id="PTHR46450">
    <property type="entry name" value="INACTIVE HISTONE-LYSINE N-METHYLTRANSFERASE SUVR1-RELATED"/>
    <property type="match status" value="1"/>
</dbReference>
<feature type="compositionally biased region" description="Basic and acidic residues" evidence="8">
    <location>
        <begin position="80"/>
        <end position="106"/>
    </location>
</feature>
<dbReference type="InterPro" id="IPR025776">
    <property type="entry name" value="SUVR4/1/2"/>
</dbReference>
<feature type="compositionally biased region" description="Polar residues" evidence="8">
    <location>
        <begin position="427"/>
        <end position="443"/>
    </location>
</feature>
<comment type="caution">
    <text evidence="10">The sequence shown here is derived from an EMBL/GenBank/DDBJ whole genome shotgun (WGS) entry which is preliminary data.</text>
</comment>
<reference evidence="10 11" key="1">
    <citation type="submission" date="2020-08" db="EMBL/GenBank/DDBJ databases">
        <title>Plant Genome Project.</title>
        <authorList>
            <person name="Zhang R.-G."/>
        </authorList>
    </citation>
    <scope>NUCLEOTIDE SEQUENCE [LARGE SCALE GENOMIC DNA]</scope>
    <source>
        <tissue evidence="10">Rhizome</tissue>
    </source>
</reference>
<evidence type="ECO:0000313" key="11">
    <source>
        <dbReference type="Proteomes" id="UP000734854"/>
    </source>
</evidence>
<dbReference type="SMART" id="SM00317">
    <property type="entry name" value="SET"/>
    <property type="match status" value="1"/>
</dbReference>
<dbReference type="SMART" id="SM00468">
    <property type="entry name" value="PreSET"/>
    <property type="match status" value="1"/>
</dbReference>
<feature type="compositionally biased region" description="Polar residues" evidence="8">
    <location>
        <begin position="172"/>
        <end position="183"/>
    </location>
</feature>
<dbReference type="EMBL" id="JACMSC010000002">
    <property type="protein sequence ID" value="KAG6531907.1"/>
    <property type="molecule type" value="Genomic_DNA"/>
</dbReference>
<dbReference type="Proteomes" id="UP000734854">
    <property type="component" value="Unassembled WGS sequence"/>
</dbReference>
<dbReference type="PROSITE" id="PS50280">
    <property type="entry name" value="SET"/>
    <property type="match status" value="1"/>
</dbReference>
<keyword evidence="11" id="KW-1185">Reference proteome</keyword>
<feature type="region of interest" description="Disordered" evidence="8">
    <location>
        <begin position="421"/>
        <end position="461"/>
    </location>
</feature>
<feature type="domain" description="SET" evidence="9">
    <location>
        <begin position="658"/>
        <end position="792"/>
    </location>
</feature>
<keyword evidence="7" id="KW-0539">Nucleus</keyword>
<evidence type="ECO:0000256" key="3">
    <source>
        <dbReference type="ARBA" id="ARBA00022454"/>
    </source>
</evidence>
<evidence type="ECO:0000313" key="10">
    <source>
        <dbReference type="EMBL" id="KAG6531907.1"/>
    </source>
</evidence>
<dbReference type="InterPro" id="IPR007728">
    <property type="entry name" value="Pre-SET_dom"/>
</dbReference>
<evidence type="ECO:0000256" key="5">
    <source>
        <dbReference type="ARBA" id="ARBA00022723"/>
    </source>
</evidence>
<gene>
    <name evidence="10" type="ORF">ZIOFF_005742</name>
</gene>
<dbReference type="InterPro" id="IPR018848">
    <property type="entry name" value="WIYLD_domain"/>
</dbReference>
<evidence type="ECO:0000256" key="6">
    <source>
        <dbReference type="ARBA" id="ARBA00022833"/>
    </source>
</evidence>
<protein>
    <recommendedName>
        <fullName evidence="9">SET domain-containing protein</fullName>
    </recommendedName>
</protein>